<feature type="chain" id="PRO_5040986098" evidence="1">
    <location>
        <begin position="25"/>
        <end position="96"/>
    </location>
</feature>
<organism evidence="2 3">
    <name type="scientific">Streptomyces malaysiensis subsp. samsunensis</name>
    <dbReference type="NCBI Taxonomy" id="459658"/>
    <lineage>
        <taxon>Bacteria</taxon>
        <taxon>Bacillati</taxon>
        <taxon>Actinomycetota</taxon>
        <taxon>Actinomycetes</taxon>
        <taxon>Kitasatosporales</taxon>
        <taxon>Streptomycetaceae</taxon>
        <taxon>Streptomyces</taxon>
        <taxon>Streptomyces violaceusniger group</taxon>
    </lineage>
</organism>
<evidence type="ECO:0000256" key="1">
    <source>
        <dbReference type="SAM" id="SignalP"/>
    </source>
</evidence>
<evidence type="ECO:0000313" key="2">
    <source>
        <dbReference type="EMBL" id="MCQ8832182.1"/>
    </source>
</evidence>
<dbReference type="RefSeq" id="WP_257633035.1">
    <property type="nucleotide sequence ID" value="NZ_JANIIC010000030.1"/>
</dbReference>
<keyword evidence="1" id="KW-0732">Signal</keyword>
<keyword evidence="3" id="KW-1185">Reference proteome</keyword>
<protein>
    <submittedName>
        <fullName evidence="2">Uncharacterized protein</fullName>
    </submittedName>
</protein>
<dbReference type="EMBL" id="JANIIC010000030">
    <property type="protein sequence ID" value="MCQ8832182.1"/>
    <property type="molecule type" value="Genomic_DNA"/>
</dbReference>
<evidence type="ECO:0000313" key="3">
    <source>
        <dbReference type="Proteomes" id="UP001142400"/>
    </source>
</evidence>
<reference evidence="2" key="1">
    <citation type="submission" date="2022-06" db="EMBL/GenBank/DDBJ databases">
        <title>WGS of actinobacteria.</title>
        <authorList>
            <person name="Thawai C."/>
        </authorList>
    </citation>
    <scope>NUCLEOTIDE SEQUENCE</scope>
    <source>
        <strain evidence="2">DSM 42010</strain>
    </source>
</reference>
<feature type="signal peptide" evidence="1">
    <location>
        <begin position="1"/>
        <end position="24"/>
    </location>
</feature>
<name>A0A9X2RVE1_STRMQ</name>
<accession>A0A9X2RVE1</accession>
<comment type="caution">
    <text evidence="2">The sequence shown here is derived from an EMBL/GenBank/DDBJ whole genome shotgun (WGS) entry which is preliminary data.</text>
</comment>
<gene>
    <name evidence="2" type="ORF">NQU54_24715</name>
</gene>
<dbReference type="AlphaFoldDB" id="A0A9X2RVE1"/>
<dbReference type="Proteomes" id="UP001142400">
    <property type="component" value="Unassembled WGS sequence"/>
</dbReference>
<sequence length="96" mass="9361">MLKIVGATATACGLDAAGSASAVAATSAAGAAASAKRHRTRIVMLGTAGGPMLGGNDCVGISTATLYGTNDVGEPVRHFNHVLRGLESLPVTVVAG</sequence>
<proteinExistence type="predicted"/>